<keyword evidence="1" id="KW-0812">Transmembrane</keyword>
<feature type="non-terminal residue" evidence="2">
    <location>
        <position position="1"/>
    </location>
</feature>
<accession>A0AAD9XMA5</accession>
<sequence length="99" mass="11270">ISDLISSKVSNTPTTLQRPKSADMILLTLIKSVGFFFYLAFYLLSTAAIVYTMACLYTAKQTTYKKVMSVVPRVWRKRLLVTYRYSVPIVLIYTSSPSE</sequence>
<evidence type="ECO:0000256" key="1">
    <source>
        <dbReference type="SAM" id="Phobius"/>
    </source>
</evidence>
<gene>
    <name evidence="2" type="ORF">Ddye_000424</name>
</gene>
<dbReference type="PANTHER" id="PTHR33133">
    <property type="entry name" value="OS08G0107100 PROTEIN-RELATED"/>
    <property type="match status" value="1"/>
</dbReference>
<dbReference type="AlphaFoldDB" id="A0AAD9XMA5"/>
<dbReference type="EMBL" id="JANJYI010000001">
    <property type="protein sequence ID" value="KAK2661850.1"/>
    <property type="molecule type" value="Genomic_DNA"/>
</dbReference>
<dbReference type="Proteomes" id="UP001280121">
    <property type="component" value="Unassembled WGS sequence"/>
</dbReference>
<feature type="transmembrane region" description="Helical" evidence="1">
    <location>
        <begin position="35"/>
        <end position="59"/>
    </location>
</feature>
<comment type="caution">
    <text evidence="2">The sequence shown here is derived from an EMBL/GenBank/DDBJ whole genome shotgun (WGS) entry which is preliminary data.</text>
</comment>
<dbReference type="PANTHER" id="PTHR33133:SF1">
    <property type="entry name" value="EXPRESSED PROTEIN-RELATED"/>
    <property type="match status" value="1"/>
</dbReference>
<reference evidence="2" key="1">
    <citation type="journal article" date="2023" name="Plant J.">
        <title>Genome sequences and population genomics provide insights into the demographic history, inbreeding, and mutation load of two 'living fossil' tree species of Dipteronia.</title>
        <authorList>
            <person name="Feng Y."/>
            <person name="Comes H.P."/>
            <person name="Chen J."/>
            <person name="Zhu S."/>
            <person name="Lu R."/>
            <person name="Zhang X."/>
            <person name="Li P."/>
            <person name="Qiu J."/>
            <person name="Olsen K.M."/>
            <person name="Qiu Y."/>
        </authorList>
    </citation>
    <scope>NUCLEOTIDE SEQUENCE</scope>
    <source>
        <strain evidence="2">KIB01</strain>
    </source>
</reference>
<proteinExistence type="predicted"/>
<name>A0AAD9XMA5_9ROSI</name>
<keyword evidence="1" id="KW-0472">Membrane</keyword>
<protein>
    <submittedName>
        <fullName evidence="2">Uncharacterized protein</fullName>
    </submittedName>
</protein>
<evidence type="ECO:0000313" key="2">
    <source>
        <dbReference type="EMBL" id="KAK2661850.1"/>
    </source>
</evidence>
<organism evidence="2 3">
    <name type="scientific">Dipteronia dyeriana</name>
    <dbReference type="NCBI Taxonomy" id="168575"/>
    <lineage>
        <taxon>Eukaryota</taxon>
        <taxon>Viridiplantae</taxon>
        <taxon>Streptophyta</taxon>
        <taxon>Embryophyta</taxon>
        <taxon>Tracheophyta</taxon>
        <taxon>Spermatophyta</taxon>
        <taxon>Magnoliopsida</taxon>
        <taxon>eudicotyledons</taxon>
        <taxon>Gunneridae</taxon>
        <taxon>Pentapetalae</taxon>
        <taxon>rosids</taxon>
        <taxon>malvids</taxon>
        <taxon>Sapindales</taxon>
        <taxon>Sapindaceae</taxon>
        <taxon>Hippocastanoideae</taxon>
        <taxon>Acereae</taxon>
        <taxon>Dipteronia</taxon>
    </lineage>
</organism>
<evidence type="ECO:0000313" key="3">
    <source>
        <dbReference type="Proteomes" id="UP001280121"/>
    </source>
</evidence>
<keyword evidence="3" id="KW-1185">Reference proteome</keyword>
<keyword evidence="1" id="KW-1133">Transmembrane helix</keyword>